<organism evidence="3 4">
    <name type="scientific">Hymenobacter endophyticus</name>
    <dbReference type="NCBI Taxonomy" id="3076335"/>
    <lineage>
        <taxon>Bacteria</taxon>
        <taxon>Pseudomonadati</taxon>
        <taxon>Bacteroidota</taxon>
        <taxon>Cytophagia</taxon>
        <taxon>Cytophagales</taxon>
        <taxon>Hymenobacteraceae</taxon>
        <taxon>Hymenobacter</taxon>
    </lineage>
</organism>
<proteinExistence type="predicted"/>
<feature type="domain" description="Secretion system C-terminal sorting" evidence="2">
    <location>
        <begin position="659"/>
        <end position="735"/>
    </location>
</feature>
<gene>
    <name evidence="3" type="ORF">ROI90_04695</name>
</gene>
<dbReference type="InterPro" id="IPR013783">
    <property type="entry name" value="Ig-like_fold"/>
</dbReference>
<feature type="chain" id="PRO_5045332101" evidence="1">
    <location>
        <begin position="27"/>
        <end position="739"/>
    </location>
</feature>
<evidence type="ECO:0000313" key="4">
    <source>
        <dbReference type="Proteomes" id="UP001250698"/>
    </source>
</evidence>
<dbReference type="Pfam" id="PF18962">
    <property type="entry name" value="Por_Secre_tail"/>
    <property type="match status" value="1"/>
</dbReference>
<evidence type="ECO:0000259" key="2">
    <source>
        <dbReference type="Pfam" id="PF18962"/>
    </source>
</evidence>
<evidence type="ECO:0000313" key="3">
    <source>
        <dbReference type="EMBL" id="MDU0369684.1"/>
    </source>
</evidence>
<dbReference type="EMBL" id="JAWDJT010000002">
    <property type="protein sequence ID" value="MDU0369684.1"/>
    <property type="molecule type" value="Genomic_DNA"/>
</dbReference>
<accession>A0ABU3TEA0</accession>
<name>A0ABU3TEA0_9BACT</name>
<keyword evidence="4" id="KW-1185">Reference proteome</keyword>
<protein>
    <submittedName>
        <fullName evidence="3">T9SS type A sorting domain-containing protein</fullName>
    </submittedName>
</protein>
<dbReference type="NCBIfam" id="TIGR04183">
    <property type="entry name" value="Por_Secre_tail"/>
    <property type="match status" value="1"/>
</dbReference>
<comment type="caution">
    <text evidence="3">The sequence shown here is derived from an EMBL/GenBank/DDBJ whole genome shotgun (WGS) entry which is preliminary data.</text>
</comment>
<evidence type="ECO:0000256" key="1">
    <source>
        <dbReference type="SAM" id="SignalP"/>
    </source>
</evidence>
<sequence length="739" mass="78219">MSHFYFFASRRVFSAMFVALCASAQALGQGTTPPIYSNSGTSGATAIRDCNTVLNVTTCFGSVSNPEYATDASFTTAATMNVPASVLVTKTLKLRMDMDGLVPVGHRAGIMVSRSSGLLNLLGVDLVSAIRIRTYLSTNGGASQLQETKVVDAKVVALLLGSDTGPMPLEFTAGKTFDQIEIEASSLVSLGYQLNVHYAYGLGTNTITTAKGYVSRFATPGTGNYSTTAVDNGLTVCVNSNVSNPLNAVDTDLTNFATMGALVDLSCPTSLQTQLEGTAPAGYYAGFLLGSRGVLDASVLSGLRLTTYLGNTVQETGAGAGLLSVSALPSGKYNVHMRTTLPFDRVEIRRVSLLGVLDNLQVYYGFGLEPRVFRDQNTRVSSFASTAGNFQLNGSSIVCANCGVTAPERAVDQDLTNNYASINSLLALGGSTRLKMKLNSAGLGGNRAGVVLGLGTGLLDAQLLANVRVKTYAGATGSELVETVTDQSLVALELLSGGKGELSFRTTRNFDWVELEVPNGVSALADTRVYYAFADDAPSGFPSTITMPVSSPVTLQNLRATNSDGSVDVSWQTTAEANSSHFIVERSLSATGGFQALGRVNAAGNSTVTRQYLYRDFDGISQNSASLYYRLRVVDLNGQESYSSVVSVSVRPPVVVFELYPNPASSSQQVRMQMPDAKAGTKYDVAVYDQLGTEVGRHTISNTGRSAMPTSSLRPGLYQVALFDKTGKRVATRRLVIQH</sequence>
<dbReference type="Gene3D" id="2.60.40.10">
    <property type="entry name" value="Immunoglobulins"/>
    <property type="match status" value="1"/>
</dbReference>
<feature type="signal peptide" evidence="1">
    <location>
        <begin position="1"/>
        <end position="26"/>
    </location>
</feature>
<reference evidence="3 4" key="1">
    <citation type="submission" date="2023-10" db="EMBL/GenBank/DDBJ databases">
        <title>Hymenobacter endophyticus sp. nov., an isolate from the leaf tissues of wheat.</title>
        <authorList>
            <person name="Dai Y."/>
        </authorList>
    </citation>
    <scope>NUCLEOTIDE SEQUENCE [LARGE SCALE GENOMIC DNA]</scope>
    <source>
        <strain evidence="3 4">ZK17L-C2</strain>
    </source>
</reference>
<dbReference type="Proteomes" id="UP001250698">
    <property type="component" value="Unassembled WGS sequence"/>
</dbReference>
<dbReference type="InterPro" id="IPR026444">
    <property type="entry name" value="Secre_tail"/>
</dbReference>
<dbReference type="RefSeq" id="WP_315997175.1">
    <property type="nucleotide sequence ID" value="NZ_JAWDJT010000002.1"/>
</dbReference>
<keyword evidence="1" id="KW-0732">Signal</keyword>